<name>A0A1G2KTY4_9BACT</name>
<evidence type="ECO:0000313" key="2">
    <source>
        <dbReference type="Proteomes" id="UP000177177"/>
    </source>
</evidence>
<sequence>MQTAEVFLGPSDALQDLTDGLWVEGIMLAMVHKKHSATIRVLVDMMRAAGLSSAEAVMFHCAYPVGSREVTKGNDIHA</sequence>
<evidence type="ECO:0000313" key="1">
    <source>
        <dbReference type="EMBL" id="OHA02900.1"/>
    </source>
</evidence>
<gene>
    <name evidence="1" type="ORF">A3C92_01545</name>
</gene>
<dbReference type="EMBL" id="MHQN01000028">
    <property type="protein sequence ID" value="OHA02900.1"/>
    <property type="molecule type" value="Genomic_DNA"/>
</dbReference>
<reference evidence="1 2" key="1">
    <citation type="journal article" date="2016" name="Nat. Commun.">
        <title>Thousands of microbial genomes shed light on interconnected biogeochemical processes in an aquifer system.</title>
        <authorList>
            <person name="Anantharaman K."/>
            <person name="Brown C.T."/>
            <person name="Hug L.A."/>
            <person name="Sharon I."/>
            <person name="Castelle C.J."/>
            <person name="Probst A.J."/>
            <person name="Thomas B.C."/>
            <person name="Singh A."/>
            <person name="Wilkins M.J."/>
            <person name="Karaoz U."/>
            <person name="Brodie E.L."/>
            <person name="Williams K.H."/>
            <person name="Hubbard S.S."/>
            <person name="Banfield J.F."/>
        </authorList>
    </citation>
    <scope>NUCLEOTIDE SEQUENCE [LARGE SCALE GENOMIC DNA]</scope>
</reference>
<dbReference type="Proteomes" id="UP000177177">
    <property type="component" value="Unassembled WGS sequence"/>
</dbReference>
<organism evidence="1 2">
    <name type="scientific">Candidatus Sungbacteria bacterium RIFCSPHIGHO2_02_FULL_53_17</name>
    <dbReference type="NCBI Taxonomy" id="1802275"/>
    <lineage>
        <taxon>Bacteria</taxon>
        <taxon>Candidatus Sungiibacteriota</taxon>
    </lineage>
</organism>
<dbReference type="AlphaFoldDB" id="A0A1G2KTY4"/>
<proteinExistence type="predicted"/>
<protein>
    <submittedName>
        <fullName evidence="1">Uncharacterized protein</fullName>
    </submittedName>
</protein>
<comment type="caution">
    <text evidence="1">The sequence shown here is derived from an EMBL/GenBank/DDBJ whole genome shotgun (WGS) entry which is preliminary data.</text>
</comment>
<accession>A0A1G2KTY4</accession>